<comment type="caution">
    <text evidence="1">The sequence shown here is derived from an EMBL/GenBank/DDBJ whole genome shotgun (WGS) entry which is preliminary data.</text>
</comment>
<gene>
    <name evidence="1" type="ORF">DZF91_00175</name>
</gene>
<proteinExistence type="predicted"/>
<dbReference type="InterPro" id="IPR012557">
    <property type="entry name" value="Heat-stable_enterotox_EAST1"/>
</dbReference>
<keyword evidence="2" id="KW-1185">Reference proteome</keyword>
<organism evidence="1 2">
    <name type="scientific">Actinomadura logoneensis</name>
    <dbReference type="NCBI Taxonomy" id="2293572"/>
    <lineage>
        <taxon>Bacteria</taxon>
        <taxon>Bacillati</taxon>
        <taxon>Actinomycetota</taxon>
        <taxon>Actinomycetes</taxon>
        <taxon>Streptosporangiales</taxon>
        <taxon>Thermomonosporaceae</taxon>
        <taxon>Actinomadura</taxon>
    </lineage>
</organism>
<accession>A0A372JUC2</accession>
<dbReference type="Proteomes" id="UP000261811">
    <property type="component" value="Unassembled WGS sequence"/>
</dbReference>
<dbReference type="EMBL" id="QURH01000005">
    <property type="protein sequence ID" value="RFU43633.1"/>
    <property type="molecule type" value="Genomic_DNA"/>
</dbReference>
<evidence type="ECO:0000313" key="2">
    <source>
        <dbReference type="Proteomes" id="UP000261811"/>
    </source>
</evidence>
<dbReference type="PROSITE" id="PS51257">
    <property type="entry name" value="PROKAR_LIPOPROTEIN"/>
    <property type="match status" value="1"/>
</dbReference>
<reference evidence="1 2" key="1">
    <citation type="submission" date="2018-08" db="EMBL/GenBank/DDBJ databases">
        <title>Actinomadura jelena sp. nov., a novel Actinomycete isolated from soil in Chad.</title>
        <authorList>
            <person name="Shi L."/>
        </authorList>
    </citation>
    <scope>NUCLEOTIDE SEQUENCE [LARGE SCALE GENOMIC DNA]</scope>
    <source>
        <strain evidence="1 2">NEAU-G17</strain>
    </source>
</reference>
<sequence>MRRPASGLATTMWGTTACGATPWGLQRGGSEA</sequence>
<dbReference type="AlphaFoldDB" id="A0A372JUC2"/>
<protein>
    <submittedName>
        <fullName evidence="1">EAST1 family heat-stable enterotoxin</fullName>
    </submittedName>
</protein>
<dbReference type="Pfam" id="PF08090">
    <property type="entry name" value="Enterotoxin_HS1"/>
    <property type="match status" value="1"/>
</dbReference>
<evidence type="ECO:0000313" key="1">
    <source>
        <dbReference type="EMBL" id="RFU43633.1"/>
    </source>
</evidence>
<name>A0A372JUC2_9ACTN</name>